<dbReference type="Proteomes" id="UP001249851">
    <property type="component" value="Unassembled WGS sequence"/>
</dbReference>
<sequence>MLAAMFSGRHHLDTDSEGRYFIDRDGSYFEHILNFLRDSSHLPSAKIALEVRNVCFRGREGQVYKEAKFYQIEGLVKILERFSVVFSRKLEDARKLSLGSEFEKWQQTIITHAQEKSLQSLVSTSKVSLLSLEDHKKILECDDCVGQHDHNLVVSKPGKEGLVHHQETFEYVQRRFKDTSLVICSLDNTQMRLFVSITEADLKNSQYQCTFHNERIRCKNVRPIYGLGKQECKFCVTEYVVEFEW</sequence>
<reference evidence="2" key="1">
    <citation type="journal article" date="2023" name="G3 (Bethesda)">
        <title>Whole genome assembly and annotation of the endangered Caribbean coral Acropora cervicornis.</title>
        <authorList>
            <person name="Selwyn J.D."/>
            <person name="Vollmer S.V."/>
        </authorList>
    </citation>
    <scope>NUCLEOTIDE SEQUENCE</scope>
    <source>
        <strain evidence="2">K2</strain>
    </source>
</reference>
<dbReference type="InterPro" id="IPR011333">
    <property type="entry name" value="SKP1/BTB/POZ_sf"/>
</dbReference>
<dbReference type="EMBL" id="JARQWQ010000016">
    <property type="protein sequence ID" value="KAK2566637.1"/>
    <property type="molecule type" value="Genomic_DNA"/>
</dbReference>
<dbReference type="InterPro" id="IPR003131">
    <property type="entry name" value="T1-type_BTB"/>
</dbReference>
<evidence type="ECO:0000259" key="1">
    <source>
        <dbReference type="Pfam" id="PF02214"/>
    </source>
</evidence>
<dbReference type="SUPFAM" id="SSF54695">
    <property type="entry name" value="POZ domain"/>
    <property type="match status" value="1"/>
</dbReference>
<evidence type="ECO:0000313" key="2">
    <source>
        <dbReference type="EMBL" id="KAK2566637.1"/>
    </source>
</evidence>
<dbReference type="AlphaFoldDB" id="A0AAD9QSM2"/>
<accession>A0AAD9QSM2</accession>
<protein>
    <submittedName>
        <fullName evidence="2">BTB/POZ domain-containing protein KCTD7</fullName>
    </submittedName>
</protein>
<evidence type="ECO:0000313" key="3">
    <source>
        <dbReference type="Proteomes" id="UP001249851"/>
    </source>
</evidence>
<dbReference type="PANTHER" id="PTHR14499:SF145">
    <property type="entry name" value="POTASSIUM CHANNEL REGULATORY PROTEIN-LIKE"/>
    <property type="match status" value="1"/>
</dbReference>
<dbReference type="Gene3D" id="3.30.710.10">
    <property type="entry name" value="Potassium Channel Kv1.1, Chain A"/>
    <property type="match status" value="1"/>
</dbReference>
<proteinExistence type="predicted"/>
<feature type="domain" description="Potassium channel tetramerisation-type BTB" evidence="1">
    <location>
        <begin position="2"/>
        <end position="75"/>
    </location>
</feature>
<keyword evidence="3" id="KW-1185">Reference proteome</keyword>
<name>A0AAD9QSM2_ACRCE</name>
<dbReference type="Pfam" id="PF02214">
    <property type="entry name" value="BTB_2"/>
    <property type="match status" value="1"/>
</dbReference>
<dbReference type="PANTHER" id="PTHR14499">
    <property type="entry name" value="POTASSIUM CHANNEL TETRAMERIZATION DOMAIN-CONTAINING"/>
    <property type="match status" value="1"/>
</dbReference>
<organism evidence="2 3">
    <name type="scientific">Acropora cervicornis</name>
    <name type="common">Staghorn coral</name>
    <dbReference type="NCBI Taxonomy" id="6130"/>
    <lineage>
        <taxon>Eukaryota</taxon>
        <taxon>Metazoa</taxon>
        <taxon>Cnidaria</taxon>
        <taxon>Anthozoa</taxon>
        <taxon>Hexacorallia</taxon>
        <taxon>Scleractinia</taxon>
        <taxon>Astrocoeniina</taxon>
        <taxon>Acroporidae</taxon>
        <taxon>Acropora</taxon>
    </lineage>
</organism>
<dbReference type="GO" id="GO:0051260">
    <property type="term" value="P:protein homooligomerization"/>
    <property type="evidence" value="ECO:0007669"/>
    <property type="project" value="InterPro"/>
</dbReference>
<reference evidence="2" key="2">
    <citation type="journal article" date="2023" name="Science">
        <title>Genomic signatures of disease resistance in endangered staghorn corals.</title>
        <authorList>
            <person name="Vollmer S.V."/>
            <person name="Selwyn J.D."/>
            <person name="Despard B.A."/>
            <person name="Roesel C.L."/>
        </authorList>
    </citation>
    <scope>NUCLEOTIDE SEQUENCE</scope>
    <source>
        <strain evidence="2">K2</strain>
    </source>
</reference>
<comment type="caution">
    <text evidence="2">The sequence shown here is derived from an EMBL/GenBank/DDBJ whole genome shotgun (WGS) entry which is preliminary data.</text>
</comment>
<gene>
    <name evidence="2" type="ORF">P5673_009295</name>
</gene>